<protein>
    <submittedName>
        <fullName evidence="1">Uncharacterized protein</fullName>
    </submittedName>
</protein>
<evidence type="ECO:0000313" key="1">
    <source>
        <dbReference type="EMBL" id="EIJ33310.1"/>
    </source>
</evidence>
<organism evidence="1 2">
    <name type="scientific">Thiothrix nivea (strain ATCC 35100 / DSM 5205 / JP2)</name>
    <dbReference type="NCBI Taxonomy" id="870187"/>
    <lineage>
        <taxon>Bacteria</taxon>
        <taxon>Pseudomonadati</taxon>
        <taxon>Pseudomonadota</taxon>
        <taxon>Gammaproteobacteria</taxon>
        <taxon>Thiotrichales</taxon>
        <taxon>Thiotrichaceae</taxon>
        <taxon>Thiothrix</taxon>
    </lineage>
</organism>
<keyword evidence="2" id="KW-1185">Reference proteome</keyword>
<gene>
    <name evidence="1" type="ORF">Thini_0673</name>
</gene>
<dbReference type="RefSeq" id="WP_002707264.1">
    <property type="nucleotide sequence ID" value="NZ_JH651384.1"/>
</dbReference>
<dbReference type="Proteomes" id="UP000005317">
    <property type="component" value="Unassembled WGS sequence"/>
</dbReference>
<name>A0A656HCX3_THINJ</name>
<proteinExistence type="predicted"/>
<reference evidence="2" key="1">
    <citation type="journal article" date="2011" name="Stand. Genomic Sci.">
        <title>Genome sequence of the filamentous, gliding Thiothrix nivea neotype strain (JP2(T)).</title>
        <authorList>
            <person name="Lapidus A."/>
            <person name="Nolan M."/>
            <person name="Lucas S."/>
            <person name="Glavina Del Rio T."/>
            <person name="Tice H."/>
            <person name="Cheng J.F."/>
            <person name="Tapia R."/>
            <person name="Han C."/>
            <person name="Goodwin L."/>
            <person name="Pitluck S."/>
            <person name="Liolios K."/>
            <person name="Pagani I."/>
            <person name="Ivanova N."/>
            <person name="Huntemann M."/>
            <person name="Mavromatis K."/>
            <person name="Mikhailova N."/>
            <person name="Pati A."/>
            <person name="Chen A."/>
            <person name="Palaniappan K."/>
            <person name="Land M."/>
            <person name="Brambilla E.M."/>
            <person name="Rohde M."/>
            <person name="Abt B."/>
            <person name="Verbarg S."/>
            <person name="Goker M."/>
            <person name="Bristow J."/>
            <person name="Eisen J.A."/>
            <person name="Markowitz V."/>
            <person name="Hugenholtz P."/>
            <person name="Kyrpides N.C."/>
            <person name="Klenk H.P."/>
            <person name="Woyke T."/>
        </authorList>
    </citation>
    <scope>NUCLEOTIDE SEQUENCE [LARGE SCALE GENOMIC DNA]</scope>
    <source>
        <strain evidence="2">ATCC 35100 / DSM 5205 / JP2</strain>
    </source>
</reference>
<evidence type="ECO:0000313" key="2">
    <source>
        <dbReference type="Proteomes" id="UP000005317"/>
    </source>
</evidence>
<sequence>MSKYHYYDLVEERYCDSTVQLLSNGLRRVSVLDDLDKPAHAANSRALLLHDLSAAIGKQQRKMITDDREQMWRYWNNARVARMVVAGEADPDLLSVFGEMLQANQDEDPAFYGGMSPVGFAAFLLRLDRKFMLDGISLETQRIRRRMEIAALSPDI</sequence>
<accession>A0A656HCX3</accession>
<dbReference type="EMBL" id="JH651384">
    <property type="protein sequence ID" value="EIJ33310.1"/>
    <property type="molecule type" value="Genomic_DNA"/>
</dbReference>
<dbReference type="AlphaFoldDB" id="A0A656HCX3"/>